<protein>
    <submittedName>
        <fullName evidence="2">Uncharacterized protein</fullName>
    </submittedName>
</protein>
<reference evidence="3" key="1">
    <citation type="journal article" date="2013" name="Genome Announc.">
        <title>Draft genome sequence of the ascomycete Phaeoacremonium aleophilum strain UCR-PA7, a causal agent of the esca disease complex in grapevines.</title>
        <authorList>
            <person name="Blanco-Ulate B."/>
            <person name="Rolshausen P."/>
            <person name="Cantu D."/>
        </authorList>
    </citation>
    <scope>NUCLEOTIDE SEQUENCE [LARGE SCALE GENOMIC DNA]</scope>
    <source>
        <strain evidence="3">UCR-PA7</strain>
    </source>
</reference>
<feature type="compositionally biased region" description="Basic and acidic residues" evidence="1">
    <location>
        <begin position="64"/>
        <end position="95"/>
    </location>
</feature>
<dbReference type="RefSeq" id="XP_007910871.1">
    <property type="nucleotide sequence ID" value="XM_007912680.1"/>
</dbReference>
<organism evidence="2 3">
    <name type="scientific">Phaeoacremonium minimum (strain UCR-PA7)</name>
    <name type="common">Esca disease fungus</name>
    <name type="synonym">Togninia minima</name>
    <dbReference type="NCBI Taxonomy" id="1286976"/>
    <lineage>
        <taxon>Eukaryota</taxon>
        <taxon>Fungi</taxon>
        <taxon>Dikarya</taxon>
        <taxon>Ascomycota</taxon>
        <taxon>Pezizomycotina</taxon>
        <taxon>Sordariomycetes</taxon>
        <taxon>Sordariomycetidae</taxon>
        <taxon>Togniniales</taxon>
        <taxon>Togniniaceae</taxon>
        <taxon>Phaeoacremonium</taxon>
    </lineage>
</organism>
<evidence type="ECO:0000313" key="2">
    <source>
        <dbReference type="EMBL" id="EOO04405.1"/>
    </source>
</evidence>
<dbReference type="AlphaFoldDB" id="R8BYK3"/>
<evidence type="ECO:0000256" key="1">
    <source>
        <dbReference type="SAM" id="MobiDB-lite"/>
    </source>
</evidence>
<keyword evidence="3" id="KW-1185">Reference proteome</keyword>
<dbReference type="KEGG" id="tmn:UCRPA7_82"/>
<evidence type="ECO:0000313" key="3">
    <source>
        <dbReference type="Proteomes" id="UP000014074"/>
    </source>
</evidence>
<gene>
    <name evidence="2" type="ORF">UCRPA7_82</name>
</gene>
<dbReference type="OrthoDB" id="3469225at2759"/>
<proteinExistence type="predicted"/>
<dbReference type="Proteomes" id="UP000014074">
    <property type="component" value="Unassembled WGS sequence"/>
</dbReference>
<dbReference type="EMBL" id="KB932776">
    <property type="protein sequence ID" value="EOO04405.1"/>
    <property type="molecule type" value="Genomic_DNA"/>
</dbReference>
<dbReference type="PANTHER" id="PTHR37540">
    <property type="entry name" value="TRANSCRIPTION FACTOR (ACR-2), PUTATIVE-RELATED-RELATED"/>
    <property type="match status" value="1"/>
</dbReference>
<dbReference type="HOGENOM" id="CLU_432932_0_0_1"/>
<sequence length="581" mass="65074">MDHFNVTVAQNGKLISTRRGLQVSKQKFNGTSFVNSYPQASNCSSSADPDSSQLLQRKFKFVTKQKEPKKPSVRNKAKDVDNKDSEEETRNDQAKKPARRRNTTRSDDNISVTSASQRPSPEQDGLQPSFSVTAQDFYDIADIGNPTPSIPTWATHDLPSYMTGENRKMFHNYFSVVPRKMYPFEAVLDYNPSRSYDFYYLVINDLAALHCVLMCGTMFESIAKGEMSSKDLSYHISKKMIEMNGGLEGVRPALLSKIRKTDIKGAATLGSSPYFPFSRLYKNASDTLPEATRQEIVNDVTAVLSPSNISPPVLTSVSNLAKLVNAYAYAKTSRLVTFDPNEFTEEYQAVQHALVCEPGPLRSGARPGTPEADVDPIDPSWLKTEDFIKNHQAAIAPVIPAEHGNTLDPLLRICSLLYLKELLPDFPRNLGGYSILLSLLTHQLRQLIDENRVKTAVNYHHLTSDDVLDPRLLDWTAENDDEDWDGKIVAMKPALVWVCLIGNLSSLIGDKNECRFGADHYDRSAYRECLAEVVGLSVDTVDDLTDSDLNLCQLLDIRWIQDGKWDDKSALKRILSEAVYE</sequence>
<dbReference type="eggNOG" id="ENOG502R13X">
    <property type="taxonomic scope" value="Eukaryota"/>
</dbReference>
<feature type="region of interest" description="Disordered" evidence="1">
    <location>
        <begin position="61"/>
        <end position="128"/>
    </location>
</feature>
<accession>R8BYK3</accession>
<dbReference type="GeneID" id="19329030"/>
<dbReference type="PANTHER" id="PTHR37540:SF5">
    <property type="entry name" value="TRANSCRIPTION FACTOR DOMAIN-CONTAINING PROTEIN"/>
    <property type="match status" value="1"/>
</dbReference>
<name>R8BYK3_PHAM7</name>
<feature type="compositionally biased region" description="Polar residues" evidence="1">
    <location>
        <begin position="109"/>
        <end position="128"/>
    </location>
</feature>